<dbReference type="RefSeq" id="WP_108403479.1">
    <property type="nucleotide sequence ID" value="NZ_CP026948.1"/>
</dbReference>
<sequence length="414" mass="44525">MSTRAIYPVKLSLSGGDFYTLWAPTWTENGTQWQAFLGDDSSVMVFASPAAMLAYLDSGRSHDLSSHPSWARFSALGDVRVVPEEKNCFDIVGAPAYLAGRPSHENVSRLSRVFAVSRSLAAVAAADEAQIFFASHSILGNADRGSDHFAGENGMSEWTGIGRVVLANWESVVHSLDGAVRLVDPADSDGGEAAVDSAAQRISAAQAAREEERARAAAEQEKAAAAADPYDSSIWGLAGIDPIKISAQGKSAYTLRTYLGSAPVFLGKYGEIFTFPSPKHLVRWIVENDDHDLAGVSTWPDVLNAAHAGELEVTVHPDNSYSLTGISADIDKGPDAVDTAQMSKAYEIMADAADWAKDDSLNSLLLANPRMQDYLSYMLGSTNSSGYVPTAPFTDKAQTWKEMEEQLVGRFSKF</sequence>
<accession>A0A2S0WCJ0</accession>
<name>A0A2S0WCJ0_9CORY</name>
<dbReference type="AlphaFoldDB" id="A0A2S0WCJ0"/>
<dbReference type="Proteomes" id="UP000244754">
    <property type="component" value="Chromosome"/>
</dbReference>
<keyword evidence="2" id="KW-1185">Reference proteome</keyword>
<reference evidence="2" key="1">
    <citation type="submission" date="2018-01" db="EMBL/GenBank/DDBJ databases">
        <authorList>
            <person name="Li J."/>
        </authorList>
    </citation>
    <scope>NUCLEOTIDE SEQUENCE [LARGE SCALE GENOMIC DNA]</scope>
    <source>
        <strain evidence="2">2184</strain>
    </source>
</reference>
<gene>
    <name evidence="1" type="ORF">C3E79_02440</name>
</gene>
<organism evidence="1 2">
    <name type="scientific">Corynebacterium liangguodongii</name>
    <dbReference type="NCBI Taxonomy" id="2079535"/>
    <lineage>
        <taxon>Bacteria</taxon>
        <taxon>Bacillati</taxon>
        <taxon>Actinomycetota</taxon>
        <taxon>Actinomycetes</taxon>
        <taxon>Mycobacteriales</taxon>
        <taxon>Corynebacteriaceae</taxon>
        <taxon>Corynebacterium</taxon>
    </lineage>
</organism>
<evidence type="ECO:0000313" key="1">
    <source>
        <dbReference type="EMBL" id="AWB83489.1"/>
    </source>
</evidence>
<protein>
    <submittedName>
        <fullName evidence="1">Uncharacterized protein</fullName>
    </submittedName>
</protein>
<dbReference type="OrthoDB" id="3350465at2"/>
<evidence type="ECO:0000313" key="2">
    <source>
        <dbReference type="Proteomes" id="UP000244754"/>
    </source>
</evidence>
<dbReference type="KEGG" id="clia:C3E79_02440"/>
<proteinExistence type="predicted"/>
<dbReference type="EMBL" id="CP026948">
    <property type="protein sequence ID" value="AWB83489.1"/>
    <property type="molecule type" value="Genomic_DNA"/>
</dbReference>